<dbReference type="AlphaFoldDB" id="A0A6A4RW04"/>
<dbReference type="Proteomes" id="UP000438429">
    <property type="component" value="Unassembled WGS sequence"/>
</dbReference>
<evidence type="ECO:0000313" key="2">
    <source>
        <dbReference type="Proteomes" id="UP000438429"/>
    </source>
</evidence>
<accession>A0A6A4RW04</accession>
<name>A0A6A4RW04_SCOMX</name>
<protein>
    <submittedName>
        <fullName evidence="1">Uncharacterized protein</fullName>
    </submittedName>
</protein>
<gene>
    <name evidence="1" type="ORF">F2P81_023177</name>
</gene>
<comment type="caution">
    <text evidence="1">The sequence shown here is derived from an EMBL/GenBank/DDBJ whole genome shotgun (WGS) entry which is preliminary data.</text>
</comment>
<organism evidence="1 2">
    <name type="scientific">Scophthalmus maximus</name>
    <name type="common">Turbot</name>
    <name type="synonym">Psetta maxima</name>
    <dbReference type="NCBI Taxonomy" id="52904"/>
    <lineage>
        <taxon>Eukaryota</taxon>
        <taxon>Metazoa</taxon>
        <taxon>Chordata</taxon>
        <taxon>Craniata</taxon>
        <taxon>Vertebrata</taxon>
        <taxon>Euteleostomi</taxon>
        <taxon>Actinopterygii</taxon>
        <taxon>Neopterygii</taxon>
        <taxon>Teleostei</taxon>
        <taxon>Neoteleostei</taxon>
        <taxon>Acanthomorphata</taxon>
        <taxon>Carangaria</taxon>
        <taxon>Pleuronectiformes</taxon>
        <taxon>Pleuronectoidei</taxon>
        <taxon>Scophthalmidae</taxon>
        <taxon>Scophthalmus</taxon>
    </lineage>
</organism>
<dbReference type="EMBL" id="VEVO01000021">
    <property type="protein sequence ID" value="KAF0024375.1"/>
    <property type="molecule type" value="Genomic_DNA"/>
</dbReference>
<reference evidence="1 2" key="1">
    <citation type="submission" date="2019-06" db="EMBL/GenBank/DDBJ databases">
        <title>Draft genomes of female and male turbot (Scophthalmus maximus).</title>
        <authorList>
            <person name="Xu H."/>
            <person name="Xu X.-W."/>
            <person name="Shao C."/>
            <person name="Chen S."/>
        </authorList>
    </citation>
    <scope>NUCLEOTIDE SEQUENCE [LARGE SCALE GENOMIC DNA]</scope>
    <source>
        <strain evidence="1">Ysfricsl-2016a</strain>
        <tissue evidence="1">Blood</tissue>
    </source>
</reference>
<evidence type="ECO:0000313" key="1">
    <source>
        <dbReference type="EMBL" id="KAF0024375.1"/>
    </source>
</evidence>
<sequence length="128" mass="14348">MGRGRAKAGQLWDRKKLDQARLVKKSKRGRDTSRFLNWETDETCGTGVGPTLRSQQIHRGSVERQIKSAAVISANQTSGRQRENERPAFRLPPSEMCCLRISNLPERFKRTTSQFSQGVAEEAAFGGV</sequence>
<proteinExistence type="predicted"/>